<dbReference type="EMBL" id="JABSTU010000005">
    <property type="protein sequence ID" value="KAH8032015.1"/>
    <property type="molecule type" value="Genomic_DNA"/>
</dbReference>
<organism evidence="1 2">
    <name type="scientific">Rhipicephalus microplus</name>
    <name type="common">Cattle tick</name>
    <name type="synonym">Boophilus microplus</name>
    <dbReference type="NCBI Taxonomy" id="6941"/>
    <lineage>
        <taxon>Eukaryota</taxon>
        <taxon>Metazoa</taxon>
        <taxon>Ecdysozoa</taxon>
        <taxon>Arthropoda</taxon>
        <taxon>Chelicerata</taxon>
        <taxon>Arachnida</taxon>
        <taxon>Acari</taxon>
        <taxon>Parasitiformes</taxon>
        <taxon>Ixodida</taxon>
        <taxon>Ixodoidea</taxon>
        <taxon>Ixodidae</taxon>
        <taxon>Rhipicephalinae</taxon>
        <taxon>Rhipicephalus</taxon>
        <taxon>Boophilus</taxon>
    </lineage>
</organism>
<reference evidence="1" key="2">
    <citation type="submission" date="2021-09" db="EMBL/GenBank/DDBJ databases">
        <authorList>
            <person name="Jia N."/>
            <person name="Wang J."/>
            <person name="Shi W."/>
            <person name="Du L."/>
            <person name="Sun Y."/>
            <person name="Zhan W."/>
            <person name="Jiang J."/>
            <person name="Wang Q."/>
            <person name="Zhang B."/>
            <person name="Ji P."/>
            <person name="Sakyi L.B."/>
            <person name="Cui X."/>
            <person name="Yuan T."/>
            <person name="Jiang B."/>
            <person name="Yang W."/>
            <person name="Lam T.T.-Y."/>
            <person name="Chang Q."/>
            <person name="Ding S."/>
            <person name="Wang X."/>
            <person name="Zhu J."/>
            <person name="Ruan X."/>
            <person name="Zhao L."/>
            <person name="Wei J."/>
            <person name="Que T."/>
            <person name="Du C."/>
            <person name="Cheng J."/>
            <person name="Dai P."/>
            <person name="Han X."/>
            <person name="Huang E."/>
            <person name="Gao Y."/>
            <person name="Liu J."/>
            <person name="Shao H."/>
            <person name="Ye R."/>
            <person name="Li L."/>
            <person name="Wei W."/>
            <person name="Wang X."/>
            <person name="Wang C."/>
            <person name="Huo Q."/>
            <person name="Li W."/>
            <person name="Guo W."/>
            <person name="Chen H."/>
            <person name="Chen S."/>
            <person name="Zhou L."/>
            <person name="Zhou L."/>
            <person name="Ni X."/>
            <person name="Tian J."/>
            <person name="Zhou Y."/>
            <person name="Sheng Y."/>
            <person name="Liu T."/>
            <person name="Pan Y."/>
            <person name="Xia L."/>
            <person name="Li J."/>
            <person name="Zhao F."/>
            <person name="Cao W."/>
        </authorList>
    </citation>
    <scope>NUCLEOTIDE SEQUENCE</scope>
    <source>
        <strain evidence="1">Rmic-2018</strain>
        <tissue evidence="1">Larvae</tissue>
    </source>
</reference>
<keyword evidence="2" id="KW-1185">Reference proteome</keyword>
<reference evidence="1" key="1">
    <citation type="journal article" date="2020" name="Cell">
        <title>Large-Scale Comparative Analyses of Tick Genomes Elucidate Their Genetic Diversity and Vector Capacities.</title>
        <authorList>
            <consortium name="Tick Genome and Microbiome Consortium (TIGMIC)"/>
            <person name="Jia N."/>
            <person name="Wang J."/>
            <person name="Shi W."/>
            <person name="Du L."/>
            <person name="Sun Y."/>
            <person name="Zhan W."/>
            <person name="Jiang J.F."/>
            <person name="Wang Q."/>
            <person name="Zhang B."/>
            <person name="Ji P."/>
            <person name="Bell-Sakyi L."/>
            <person name="Cui X.M."/>
            <person name="Yuan T.T."/>
            <person name="Jiang B.G."/>
            <person name="Yang W.F."/>
            <person name="Lam T.T."/>
            <person name="Chang Q.C."/>
            <person name="Ding S.J."/>
            <person name="Wang X.J."/>
            <person name="Zhu J.G."/>
            <person name="Ruan X.D."/>
            <person name="Zhao L."/>
            <person name="Wei J.T."/>
            <person name="Ye R.Z."/>
            <person name="Que T.C."/>
            <person name="Du C.H."/>
            <person name="Zhou Y.H."/>
            <person name="Cheng J.X."/>
            <person name="Dai P.F."/>
            <person name="Guo W.B."/>
            <person name="Han X.H."/>
            <person name="Huang E.J."/>
            <person name="Li L.F."/>
            <person name="Wei W."/>
            <person name="Gao Y.C."/>
            <person name="Liu J.Z."/>
            <person name="Shao H.Z."/>
            <person name="Wang X."/>
            <person name="Wang C.C."/>
            <person name="Yang T.C."/>
            <person name="Huo Q.B."/>
            <person name="Li W."/>
            <person name="Chen H.Y."/>
            <person name="Chen S.E."/>
            <person name="Zhou L.G."/>
            <person name="Ni X.B."/>
            <person name="Tian J.H."/>
            <person name="Sheng Y."/>
            <person name="Liu T."/>
            <person name="Pan Y.S."/>
            <person name="Xia L.Y."/>
            <person name="Li J."/>
            <person name="Zhao F."/>
            <person name="Cao W.C."/>
        </authorList>
    </citation>
    <scope>NUCLEOTIDE SEQUENCE</scope>
    <source>
        <strain evidence="1">Rmic-2018</strain>
    </source>
</reference>
<name>A0A9J6ECT8_RHIMP</name>
<comment type="caution">
    <text evidence="1">The sequence shown here is derived from an EMBL/GenBank/DDBJ whole genome shotgun (WGS) entry which is preliminary data.</text>
</comment>
<protein>
    <submittedName>
        <fullName evidence="1">Uncharacterized protein</fullName>
    </submittedName>
</protein>
<evidence type="ECO:0000313" key="1">
    <source>
        <dbReference type="EMBL" id="KAH8032015.1"/>
    </source>
</evidence>
<dbReference type="AlphaFoldDB" id="A0A9J6ECT8"/>
<gene>
    <name evidence="1" type="ORF">HPB51_022635</name>
</gene>
<proteinExistence type="predicted"/>
<evidence type="ECO:0000313" key="2">
    <source>
        <dbReference type="Proteomes" id="UP000821866"/>
    </source>
</evidence>
<sequence>MTREVMEQLASLELQVAQMLSPGNMTLQPAQGALSKKKCGRVAWRNADCLMPGVQPSRSMRPPRCRYGIHGSEKCSARILSLNPNNVLLDVIGWTIVQMLGWAAHPLLGYVRLGGEVHSRLSAPPFCLAATEALFGEPATATLLATHLPARHRMQANSILSFVTKSFSQMMRASTSALSLGHEGDLDHTRNVTLRLWPKDSL</sequence>
<dbReference type="Proteomes" id="UP000821866">
    <property type="component" value="Chromosome 3"/>
</dbReference>
<accession>A0A9J6ECT8</accession>